<gene>
    <name evidence="1" type="ORF">LCGC14_1920450</name>
</gene>
<proteinExistence type="predicted"/>
<comment type="caution">
    <text evidence="1">The sequence shown here is derived from an EMBL/GenBank/DDBJ whole genome shotgun (WGS) entry which is preliminary data.</text>
</comment>
<dbReference type="AlphaFoldDB" id="A0A0F9I4Y4"/>
<protein>
    <submittedName>
        <fullName evidence="1">Uncharacterized protein</fullName>
    </submittedName>
</protein>
<reference evidence="1" key="1">
    <citation type="journal article" date="2015" name="Nature">
        <title>Complex archaea that bridge the gap between prokaryotes and eukaryotes.</title>
        <authorList>
            <person name="Spang A."/>
            <person name="Saw J.H."/>
            <person name="Jorgensen S.L."/>
            <person name="Zaremba-Niedzwiedzka K."/>
            <person name="Martijn J."/>
            <person name="Lind A.E."/>
            <person name="van Eijk R."/>
            <person name="Schleper C."/>
            <person name="Guy L."/>
            <person name="Ettema T.J."/>
        </authorList>
    </citation>
    <scope>NUCLEOTIDE SEQUENCE</scope>
</reference>
<dbReference type="EMBL" id="LAZR01020443">
    <property type="protein sequence ID" value="KKL88865.1"/>
    <property type="molecule type" value="Genomic_DNA"/>
</dbReference>
<name>A0A0F9I4Y4_9ZZZZ</name>
<evidence type="ECO:0000313" key="1">
    <source>
        <dbReference type="EMBL" id="KKL88865.1"/>
    </source>
</evidence>
<sequence>MGLRELIDYVNQNAEKGACMCGRCFDAPEDPEAHQPEGHTTDMIFFKVSKIGGDKEEFTELIKNQFPHWLDGKEHNYLEMGADIGDQGLAMAAMGLGKLLGVWELITPETMMIDADAPLALEMAGAGFLIIQTKEAVESGETIIRNT</sequence>
<accession>A0A0F9I4Y4</accession>
<organism evidence="1">
    <name type="scientific">marine sediment metagenome</name>
    <dbReference type="NCBI Taxonomy" id="412755"/>
    <lineage>
        <taxon>unclassified sequences</taxon>
        <taxon>metagenomes</taxon>
        <taxon>ecological metagenomes</taxon>
    </lineage>
</organism>